<reference evidence="2 3" key="1">
    <citation type="submission" date="2017-02" db="EMBL/GenBank/DDBJ databases">
        <authorList>
            <person name="Peterson S.W."/>
        </authorList>
    </citation>
    <scope>NUCLEOTIDE SEQUENCE [LARGE SCALE GENOMIC DNA]</scope>
    <source>
        <strain evidence="2 3">DSM 21481</strain>
    </source>
</reference>
<dbReference type="EMBL" id="FUZQ01000003">
    <property type="protein sequence ID" value="SKC62793.1"/>
    <property type="molecule type" value="Genomic_DNA"/>
</dbReference>
<sequence length="95" mass="10026">MASHTVPAVTRPPARRGFWRAALVSWWFWGTTLVAFVASPALALSTLVLGAVLAAAGVVAWARRRLAWICAAGMGLILGSLPYIALAVLQVTGVR</sequence>
<proteinExistence type="predicted"/>
<dbReference type="Proteomes" id="UP000189777">
    <property type="component" value="Unassembled WGS sequence"/>
</dbReference>
<evidence type="ECO:0000313" key="2">
    <source>
        <dbReference type="EMBL" id="SKC62793.1"/>
    </source>
</evidence>
<name>A0A1T5KGI8_9MICO</name>
<protein>
    <submittedName>
        <fullName evidence="2">Uncharacterized protein</fullName>
    </submittedName>
</protein>
<organism evidence="2 3">
    <name type="scientific">Krasilnikoviella flava</name>
    <dbReference type="NCBI Taxonomy" id="526729"/>
    <lineage>
        <taxon>Bacteria</taxon>
        <taxon>Bacillati</taxon>
        <taxon>Actinomycetota</taxon>
        <taxon>Actinomycetes</taxon>
        <taxon>Micrococcales</taxon>
        <taxon>Promicromonosporaceae</taxon>
        <taxon>Krasilnikoviella</taxon>
    </lineage>
</organism>
<feature type="transmembrane region" description="Helical" evidence="1">
    <location>
        <begin position="26"/>
        <end position="59"/>
    </location>
</feature>
<gene>
    <name evidence="2" type="ORF">SAMN04324258_2182</name>
</gene>
<keyword evidence="3" id="KW-1185">Reference proteome</keyword>
<dbReference type="AlphaFoldDB" id="A0A1T5KGI8"/>
<accession>A0A1T5KGI8</accession>
<feature type="transmembrane region" description="Helical" evidence="1">
    <location>
        <begin position="66"/>
        <end position="89"/>
    </location>
</feature>
<evidence type="ECO:0000256" key="1">
    <source>
        <dbReference type="SAM" id="Phobius"/>
    </source>
</evidence>
<keyword evidence="1" id="KW-0472">Membrane</keyword>
<dbReference type="RefSeq" id="WP_139820832.1">
    <property type="nucleotide sequence ID" value="NZ_FUZQ01000003.1"/>
</dbReference>
<keyword evidence="1" id="KW-0812">Transmembrane</keyword>
<keyword evidence="1" id="KW-1133">Transmembrane helix</keyword>
<evidence type="ECO:0000313" key="3">
    <source>
        <dbReference type="Proteomes" id="UP000189777"/>
    </source>
</evidence>
<dbReference type="STRING" id="526729.SAMN04324258_2182"/>